<evidence type="ECO:0000313" key="2">
    <source>
        <dbReference type="EMBL" id="PDH33370.1"/>
    </source>
</evidence>
<accession>A0A2A5WA74</accession>
<protein>
    <recommendedName>
        <fullName evidence="1">Pyrrolo-quinoline quinone repeat domain-containing protein</fullName>
    </recommendedName>
</protein>
<dbReference type="SUPFAM" id="SSF50998">
    <property type="entry name" value="Quinoprotein alcohol dehydrogenase-like"/>
    <property type="match status" value="1"/>
</dbReference>
<dbReference type="AlphaFoldDB" id="A0A2A5WA74"/>
<dbReference type="Gene3D" id="2.140.10.10">
    <property type="entry name" value="Quinoprotein alcohol dehydrogenase-like superfamily"/>
    <property type="match status" value="1"/>
</dbReference>
<dbReference type="InterPro" id="IPR002372">
    <property type="entry name" value="PQQ_rpt_dom"/>
</dbReference>
<gene>
    <name evidence="2" type="ORF">CNF02_09285</name>
</gene>
<dbReference type="Pfam" id="PF01011">
    <property type="entry name" value="PQQ"/>
    <property type="match status" value="1"/>
</dbReference>
<feature type="domain" description="Pyrrolo-quinoline quinone repeat" evidence="1">
    <location>
        <begin position="18"/>
        <end position="97"/>
    </location>
</feature>
<reference evidence="2 3" key="1">
    <citation type="submission" date="2017-08" db="EMBL/GenBank/DDBJ databases">
        <title>Fine stratification of microbial communities through a metagenomic profile of the photic zone.</title>
        <authorList>
            <person name="Haro-Moreno J.M."/>
            <person name="Lopez-Perez M."/>
            <person name="De La Torre J."/>
            <person name="Picazo A."/>
            <person name="Camacho A."/>
            <person name="Rodriguez-Valera F."/>
        </authorList>
    </citation>
    <scope>NUCLEOTIDE SEQUENCE [LARGE SCALE GENOMIC DNA]</scope>
    <source>
        <strain evidence="2">MED-G28</strain>
    </source>
</reference>
<name>A0A2A5WA74_9GAMM</name>
<dbReference type="Proteomes" id="UP000219329">
    <property type="component" value="Unassembled WGS sequence"/>
</dbReference>
<evidence type="ECO:0000313" key="3">
    <source>
        <dbReference type="Proteomes" id="UP000219329"/>
    </source>
</evidence>
<evidence type="ECO:0000259" key="1">
    <source>
        <dbReference type="Pfam" id="PF01011"/>
    </source>
</evidence>
<proteinExistence type="predicted"/>
<organism evidence="2 3">
    <name type="scientific">OM182 bacterium MED-G28</name>
    <dbReference type="NCBI Taxonomy" id="1986256"/>
    <lineage>
        <taxon>Bacteria</taxon>
        <taxon>Pseudomonadati</taxon>
        <taxon>Pseudomonadota</taxon>
        <taxon>Gammaproteobacteria</taxon>
        <taxon>OMG group</taxon>
        <taxon>OM182 clade</taxon>
    </lineage>
</organism>
<dbReference type="InterPro" id="IPR011047">
    <property type="entry name" value="Quinoprotein_ADH-like_sf"/>
</dbReference>
<dbReference type="EMBL" id="NTJZ01000009">
    <property type="protein sequence ID" value="PDH33370.1"/>
    <property type="molecule type" value="Genomic_DNA"/>
</dbReference>
<comment type="caution">
    <text evidence="2">The sequence shown here is derived from an EMBL/GenBank/DDBJ whole genome shotgun (WGS) entry which is preliminary data.</text>
</comment>
<sequence>MALYSLAGRHRIAPGTNNLGTVRAINAETGRTEWLHEQRAGTTSLMSTGGGLVFGGDANGRFRAHDHETGEALWEINLGSPVVGFPVTYAVDGKQYVAVNTGPWLGSIGTPELRPSRGTNLFVFALP</sequence>